<comment type="caution">
    <text evidence="2">The sequence shown here is derived from an EMBL/GenBank/DDBJ whole genome shotgun (WGS) entry which is preliminary data.</text>
</comment>
<gene>
    <name evidence="2" type="ORF">ROI90_18940</name>
</gene>
<dbReference type="Proteomes" id="UP001250698">
    <property type="component" value="Unassembled WGS sequence"/>
</dbReference>
<organism evidence="2 3">
    <name type="scientific">Hymenobacter endophyticus</name>
    <dbReference type="NCBI Taxonomy" id="3076335"/>
    <lineage>
        <taxon>Bacteria</taxon>
        <taxon>Pseudomonadati</taxon>
        <taxon>Bacteroidota</taxon>
        <taxon>Cytophagia</taxon>
        <taxon>Cytophagales</taxon>
        <taxon>Hymenobacteraceae</taxon>
        <taxon>Hymenobacter</taxon>
    </lineage>
</organism>
<evidence type="ECO:0000313" key="3">
    <source>
        <dbReference type="Proteomes" id="UP001250698"/>
    </source>
</evidence>
<keyword evidence="1" id="KW-0812">Transmembrane</keyword>
<accession>A0ABU3TMD6</accession>
<dbReference type="EMBL" id="JAWDJT010000015">
    <property type="protein sequence ID" value="MDU0372492.1"/>
    <property type="molecule type" value="Genomic_DNA"/>
</dbReference>
<reference evidence="2 3" key="1">
    <citation type="submission" date="2023-10" db="EMBL/GenBank/DDBJ databases">
        <title>Hymenobacter endophyticus sp. nov., an isolate from the leaf tissues of wheat.</title>
        <authorList>
            <person name="Dai Y."/>
        </authorList>
    </citation>
    <scope>NUCLEOTIDE SEQUENCE [LARGE SCALE GENOMIC DNA]</scope>
    <source>
        <strain evidence="2 3">ZK17L-C2</strain>
    </source>
</reference>
<protein>
    <recommendedName>
        <fullName evidence="4">Zinc-ribbon domain-containing protein</fullName>
    </recommendedName>
</protein>
<keyword evidence="3" id="KW-1185">Reference proteome</keyword>
<keyword evidence="1" id="KW-1133">Transmembrane helix</keyword>
<proteinExistence type="predicted"/>
<dbReference type="RefSeq" id="WP_315999855.1">
    <property type="nucleotide sequence ID" value="NZ_JAWDJT010000015.1"/>
</dbReference>
<evidence type="ECO:0000313" key="2">
    <source>
        <dbReference type="EMBL" id="MDU0372492.1"/>
    </source>
</evidence>
<evidence type="ECO:0008006" key="4">
    <source>
        <dbReference type="Google" id="ProtNLM"/>
    </source>
</evidence>
<keyword evidence="1" id="KW-0472">Membrane</keyword>
<evidence type="ECO:0000256" key="1">
    <source>
        <dbReference type="SAM" id="Phobius"/>
    </source>
</evidence>
<name>A0ABU3TMD6_9BACT</name>
<feature type="transmembrane region" description="Helical" evidence="1">
    <location>
        <begin position="119"/>
        <end position="137"/>
    </location>
</feature>
<sequence>MPEHHRPLESGRWCLPTWAAPRLRPYFPVRFAMIIYGYRSSHLLTEPVAGECSACSAPNALRMSVFGRYAHLYWIPLMAIGKVGASECGHCRQVLQPKEMSASLRQAFQQLKARAQAPLWHFAGLGALVVLAGWLLVHNSNNQRDNQAFVSTPHRGDLYHVRTDNGHYSLWKVQDVTGNAVRLLANNYEIDNETKVQELNRPENFAADPLELTRYDLKIMLEKQEIVDVERPEPGAVVKR</sequence>